<dbReference type="InterPro" id="IPR043519">
    <property type="entry name" value="NT_sf"/>
</dbReference>
<feature type="compositionally biased region" description="Polar residues" evidence="1">
    <location>
        <begin position="369"/>
        <end position="382"/>
    </location>
</feature>
<gene>
    <name evidence="2" type="ORF">IC231_18820</name>
</gene>
<sequence length="382" mass="43082">MPLPASYFNDFLREIRLTSSQRDDLITGHKTLRKRLEQDAELSKIIVSTFLQGSYRRATALRPLGEKRADVDVIVVTNLDRNTHTPAEVIALFEPFCEKHYKGKYEVQGRSIGIELSYVDLDIVVTSAPSQVDQTKLRAASVVTNESLEDAIDWRLVPQWVEFSQRTGAVALLTEQIRAQAEWQLEPLWIPDQDAQNWAETDPLEQIRWTRDKNKETNKHFVNVVKAIKWWRTLRLTDLRYPKGYPIEHMVGDCCPDGITSVGEGVARTLEGIVSAYKLNRLLKSTPSLSDRGVPAHNVWKRVSNDDFVAFYDRVQAAAVIAKEALDAKTNKVEATKWRELFGNKFPDAPDDEGDDHGSGPDKTGGFTARNSSSNPAGTRFA</sequence>
<dbReference type="Gene3D" id="3.30.460.10">
    <property type="entry name" value="Beta Polymerase, domain 2"/>
    <property type="match status" value="1"/>
</dbReference>
<dbReference type="RefSeq" id="WP_190786034.1">
    <property type="nucleotide sequence ID" value="NZ_JACWZZ010000005.1"/>
</dbReference>
<evidence type="ECO:0000256" key="1">
    <source>
        <dbReference type="SAM" id="MobiDB-lite"/>
    </source>
</evidence>
<dbReference type="EMBL" id="JACWZZ010000005">
    <property type="protein sequence ID" value="MBD2717106.1"/>
    <property type="molecule type" value="Genomic_DNA"/>
</dbReference>
<keyword evidence="3" id="KW-1185">Reference proteome</keyword>
<dbReference type="Proteomes" id="UP000642468">
    <property type="component" value="Unassembled WGS sequence"/>
</dbReference>
<proteinExistence type="predicted"/>
<evidence type="ECO:0000313" key="2">
    <source>
        <dbReference type="EMBL" id="MBD2717106.1"/>
    </source>
</evidence>
<dbReference type="Pfam" id="PF18144">
    <property type="entry name" value="SMODS"/>
    <property type="match status" value="1"/>
</dbReference>
<feature type="region of interest" description="Disordered" evidence="1">
    <location>
        <begin position="344"/>
        <end position="382"/>
    </location>
</feature>
<accession>A0ABR8JNC2</accession>
<name>A0ABR8JNC2_9BACT</name>
<reference evidence="2 3" key="1">
    <citation type="submission" date="2020-09" db="EMBL/GenBank/DDBJ databases">
        <authorList>
            <person name="Kim M.K."/>
        </authorList>
    </citation>
    <scope>NUCLEOTIDE SEQUENCE [LARGE SCALE GENOMIC DNA]</scope>
    <source>
        <strain evidence="2 3">BT646</strain>
    </source>
</reference>
<dbReference type="SUPFAM" id="SSF81301">
    <property type="entry name" value="Nucleotidyltransferase"/>
    <property type="match status" value="1"/>
</dbReference>
<organism evidence="2 3">
    <name type="scientific">Hymenobacter duratus</name>
    <dbReference type="NCBI Taxonomy" id="2771356"/>
    <lineage>
        <taxon>Bacteria</taxon>
        <taxon>Pseudomonadati</taxon>
        <taxon>Bacteroidota</taxon>
        <taxon>Cytophagia</taxon>
        <taxon>Cytophagales</taxon>
        <taxon>Hymenobacteraceae</taxon>
        <taxon>Hymenobacter</taxon>
    </lineage>
</organism>
<evidence type="ECO:0000313" key="3">
    <source>
        <dbReference type="Proteomes" id="UP000642468"/>
    </source>
</evidence>
<protein>
    <submittedName>
        <fullName evidence="2">Nucleotidyltransferase</fullName>
    </submittedName>
</protein>
<comment type="caution">
    <text evidence="2">The sequence shown here is derived from an EMBL/GenBank/DDBJ whole genome shotgun (WGS) entry which is preliminary data.</text>
</comment>